<proteinExistence type="predicted"/>
<reference evidence="1" key="1">
    <citation type="submission" date="2023-10" db="EMBL/GenBank/DDBJ databases">
        <title>Whole genome sequencing of actinobacterial strain Amycolatopsis sp. (BCA-696) identifies the underlying plant growth-promoting genes.</title>
        <authorList>
            <person name="Gandham P."/>
            <person name="Vadla N."/>
            <person name="Saji A."/>
            <person name="Srinivas V."/>
            <person name="Ruperao P."/>
            <person name="Selvanayagam S."/>
            <person name="Saxena R.K."/>
            <person name="Rathore A."/>
            <person name="Gopalakrishnan S."/>
            <person name="Thakur V."/>
        </authorList>
    </citation>
    <scope>NUCLEOTIDE SEQUENCE</scope>
    <source>
        <strain evidence="1">BCA-696</strain>
    </source>
</reference>
<evidence type="ECO:0000313" key="2">
    <source>
        <dbReference type="Proteomes" id="UP001456344"/>
    </source>
</evidence>
<protein>
    <submittedName>
        <fullName evidence="1">Acyl-CoA dehydrogenase family protein</fullName>
    </submittedName>
</protein>
<name>A0ACD5BPA3_9PSEU</name>
<sequence length="600" mass="65208">MKYRPWEPIQRLEPVLGNPEDQGQEFGYAQLAALDHAGEFPHGVCRYLDELGLGRYYVPAHHGGLLTSYETTAHLVRMLARRDMGVAVAHAKTYLGAVCVWIAGNRSQSTSLGRMITAGVPVSWGLTERDHGSDLAGGELVAEKSGSSYRLRGEKWPINNATRCGVMCVLARTDSLGGPRGFSLFLVDKSTLPGSYRCLPKVRTLGNRCADVSGIVFCDAEVPADALIGTEGSGLENVLKGLQVTRTLCSALSLGSSDHALRIAIDFLENSSRDGRPVIDLRRARRTIALAYADHLLAEALSVVAVRSVHALTSELAVIAAVTKYLVPTRTEAAIARLRHFMGPAALHQDNQRRGSLGKVERDHRVVSLFDGNTVVNLHSLISMFPLLSRARDKRLAPDHEGLAACCELSRPTPPAKLDRLALIPRNGASFLLAAESSISKVAALANDNPLLIPLATTAKRLGEALDELWMDISEEPLSGTDISNRLFAVAKRSALFFAGAVAIELWLRNHREVPVRRPTGRPRQAEDLLWRNGVWLHAVLYRILATTGDRHGAVATPPFDVLFDVLADQVKDERLPSLFGFQLAEATTAGTPNSYGKLS</sequence>
<dbReference type="EMBL" id="CP150484">
    <property type="protein sequence ID" value="WYW21259.1"/>
    <property type="molecule type" value="Genomic_DNA"/>
</dbReference>
<evidence type="ECO:0000313" key="1">
    <source>
        <dbReference type="EMBL" id="WYW21259.1"/>
    </source>
</evidence>
<dbReference type="Proteomes" id="UP001456344">
    <property type="component" value="Chromosome"/>
</dbReference>
<gene>
    <name evidence="1" type="ORF">LCL61_37510</name>
</gene>
<keyword evidence="2" id="KW-1185">Reference proteome</keyword>
<organism evidence="1 2">
    <name type="scientific">Amycolatopsis coloradensis</name>
    <dbReference type="NCBI Taxonomy" id="76021"/>
    <lineage>
        <taxon>Bacteria</taxon>
        <taxon>Bacillati</taxon>
        <taxon>Actinomycetota</taxon>
        <taxon>Actinomycetes</taxon>
        <taxon>Pseudonocardiales</taxon>
        <taxon>Pseudonocardiaceae</taxon>
        <taxon>Amycolatopsis</taxon>
    </lineage>
</organism>
<accession>A0ACD5BPA3</accession>